<evidence type="ECO:0000313" key="8">
    <source>
        <dbReference type="Proteomes" id="UP000606786"/>
    </source>
</evidence>
<comment type="subcellular location">
    <subcellularLocation>
        <location evidence="1">Secreted</location>
    </subcellularLocation>
</comment>
<organism evidence="7">
    <name type="scientific">Ceratitis capitata</name>
    <name type="common">Mediterranean fruit fly</name>
    <name type="synonym">Tephritis capitata</name>
    <dbReference type="NCBI Taxonomy" id="7213"/>
    <lineage>
        <taxon>Eukaryota</taxon>
        <taxon>Metazoa</taxon>
        <taxon>Ecdysozoa</taxon>
        <taxon>Arthropoda</taxon>
        <taxon>Hexapoda</taxon>
        <taxon>Insecta</taxon>
        <taxon>Pterygota</taxon>
        <taxon>Neoptera</taxon>
        <taxon>Endopterygota</taxon>
        <taxon>Diptera</taxon>
        <taxon>Brachycera</taxon>
        <taxon>Muscomorpha</taxon>
        <taxon>Tephritoidea</taxon>
        <taxon>Tephritidae</taxon>
        <taxon>Ceratitis</taxon>
        <taxon>Ceratitis</taxon>
    </lineage>
</organism>
<gene>
    <name evidence="7" type="primary">DIUH</name>
    <name evidence="6" type="ORF">CCAP1982_LOCUS850</name>
</gene>
<keyword evidence="4" id="KW-0732">Signal</keyword>
<feature type="signal peptide" evidence="4">
    <location>
        <begin position="1"/>
        <end position="23"/>
    </location>
</feature>
<dbReference type="Proteomes" id="UP000606786">
    <property type="component" value="Unassembled WGS sequence"/>
</dbReference>
<dbReference type="EMBL" id="CAJHJT010000001">
    <property type="protein sequence ID" value="CAD6991962.1"/>
    <property type="molecule type" value="Genomic_DNA"/>
</dbReference>
<dbReference type="GO" id="GO:0005576">
    <property type="term" value="C:extracellular region"/>
    <property type="evidence" value="ECO:0007669"/>
    <property type="project" value="UniProtKB-SubCell"/>
</dbReference>
<evidence type="ECO:0000313" key="7">
    <source>
        <dbReference type="EMBL" id="JAB90819.1"/>
    </source>
</evidence>
<sequence>MKATTRLCPIVLLICAARLVCTAQQQRYNHNNGVAGYPLDYADAKLIQEDYLLEKRNKPSLSIVNPLDVLRQRLLLEIARRQMKENTRQVELNRAILKNVGKRMLSTGAGDFNYKLPAHTQEQLEYLLTHIPYRQQLYSYYHGAQHPQLQQLWQPQYTNQLEYAPDVSVSEYLQRPAYTYEATLGATALAGSESKAEVDSQTPLYLNALESTAGEGEVNIYKTNGNDMTADNKAPESHSQRAGVSSDAGALANNGLVAKNLSGNEQPAVKDANQLVDGEGVDGNDGNADYRLRYFYGLRKKHHSMRK</sequence>
<accession>W8BMB4</accession>
<keyword evidence="8" id="KW-1185">Reference proteome</keyword>
<evidence type="ECO:0000313" key="6">
    <source>
        <dbReference type="EMBL" id="CAD6991962.1"/>
    </source>
</evidence>
<dbReference type="AlphaFoldDB" id="W8BMB4"/>
<name>W8BMB4_CERCA</name>
<dbReference type="GO" id="GO:0005179">
    <property type="term" value="F:hormone activity"/>
    <property type="evidence" value="ECO:0007669"/>
    <property type="project" value="UniProtKB-KW"/>
</dbReference>
<feature type="chain" id="PRO_5033978996" evidence="4">
    <location>
        <begin position="24"/>
        <end position="307"/>
    </location>
</feature>
<dbReference type="SMART" id="SM00039">
    <property type="entry name" value="CRF"/>
    <property type="match status" value="1"/>
</dbReference>
<reference evidence="6" key="3">
    <citation type="submission" date="2020-11" db="EMBL/GenBank/DDBJ databases">
        <authorList>
            <person name="Whitehead M."/>
        </authorList>
    </citation>
    <scope>NUCLEOTIDE SEQUENCE</scope>
    <source>
        <strain evidence="6">EGII</strain>
    </source>
</reference>
<dbReference type="InterPro" id="IPR000187">
    <property type="entry name" value="CRF"/>
</dbReference>
<keyword evidence="2" id="KW-0964">Secreted</keyword>
<dbReference type="Pfam" id="PF00473">
    <property type="entry name" value="CRF"/>
    <property type="match status" value="1"/>
</dbReference>
<proteinExistence type="evidence at transcript level"/>
<dbReference type="InterPro" id="IPR018446">
    <property type="entry name" value="Corticotropin-releasing_fac_CS"/>
</dbReference>
<reference evidence="7" key="2">
    <citation type="journal article" date="2014" name="BMC Genomics">
        <title>A genomic perspective to assessing quality of mass-reared SIT flies used in Mediterranean fruit fly (Ceratitis capitata) eradication in California.</title>
        <authorList>
            <person name="Calla B."/>
            <person name="Hall B."/>
            <person name="Hou S."/>
            <person name="Geib S.M."/>
        </authorList>
    </citation>
    <scope>NUCLEOTIDE SEQUENCE</scope>
</reference>
<dbReference type="PROSITE" id="PS00511">
    <property type="entry name" value="CRF"/>
    <property type="match status" value="1"/>
</dbReference>
<evidence type="ECO:0000259" key="5">
    <source>
        <dbReference type="SMART" id="SM00039"/>
    </source>
</evidence>
<evidence type="ECO:0000256" key="4">
    <source>
        <dbReference type="SAM" id="SignalP"/>
    </source>
</evidence>
<reference evidence="7" key="1">
    <citation type="submission" date="2013-07" db="EMBL/GenBank/DDBJ databases">
        <authorList>
            <person name="Geib S."/>
        </authorList>
    </citation>
    <scope>NUCLEOTIDE SEQUENCE</scope>
</reference>
<evidence type="ECO:0000256" key="1">
    <source>
        <dbReference type="ARBA" id="ARBA00004613"/>
    </source>
</evidence>
<evidence type="ECO:0000256" key="3">
    <source>
        <dbReference type="ARBA" id="ARBA00022702"/>
    </source>
</evidence>
<dbReference type="EMBL" id="GAMC01015736">
    <property type="protein sequence ID" value="JAB90819.1"/>
    <property type="molecule type" value="mRNA"/>
</dbReference>
<keyword evidence="3" id="KW-0372">Hormone</keyword>
<protein>
    <submittedName>
        <fullName evidence="6">(Mediterranean fruit fly) hypothetical protein</fullName>
    </submittedName>
    <submittedName>
        <fullName evidence="7">Diuretic hormone</fullName>
    </submittedName>
</protein>
<dbReference type="OrthoDB" id="6418774at2759"/>
<evidence type="ECO:0000256" key="2">
    <source>
        <dbReference type="ARBA" id="ARBA00022525"/>
    </source>
</evidence>
<feature type="domain" description="Corticotropin-releasing factor" evidence="5">
    <location>
        <begin position="57"/>
        <end position="100"/>
    </location>
</feature>